<keyword evidence="4" id="KW-1185">Reference proteome</keyword>
<accession>J3NUD2</accession>
<proteinExistence type="predicted"/>
<evidence type="ECO:0000256" key="1">
    <source>
        <dbReference type="SAM" id="MobiDB-lite"/>
    </source>
</evidence>
<evidence type="ECO:0000313" key="3">
    <source>
        <dbReference type="EnsemblFungi" id="EJT79805"/>
    </source>
</evidence>
<reference evidence="4" key="1">
    <citation type="submission" date="2010-07" db="EMBL/GenBank/DDBJ databases">
        <title>The genome sequence of Gaeumannomyces graminis var. tritici strain R3-111a-1.</title>
        <authorList>
            <consortium name="The Broad Institute Genome Sequencing Platform"/>
            <person name="Ma L.-J."/>
            <person name="Dead R."/>
            <person name="Young S."/>
            <person name="Zeng Q."/>
            <person name="Koehrsen M."/>
            <person name="Alvarado L."/>
            <person name="Berlin A."/>
            <person name="Chapman S.B."/>
            <person name="Chen Z."/>
            <person name="Freedman E."/>
            <person name="Gellesch M."/>
            <person name="Goldberg J."/>
            <person name="Griggs A."/>
            <person name="Gujja S."/>
            <person name="Heilman E.R."/>
            <person name="Heiman D."/>
            <person name="Hepburn T."/>
            <person name="Howarth C."/>
            <person name="Jen D."/>
            <person name="Larson L."/>
            <person name="Mehta T."/>
            <person name="Neiman D."/>
            <person name="Pearson M."/>
            <person name="Roberts A."/>
            <person name="Saif S."/>
            <person name="Shea T."/>
            <person name="Shenoy N."/>
            <person name="Sisk P."/>
            <person name="Stolte C."/>
            <person name="Sykes S."/>
            <person name="Walk T."/>
            <person name="White J."/>
            <person name="Yandava C."/>
            <person name="Haas B."/>
            <person name="Nusbaum C."/>
            <person name="Birren B."/>
        </authorList>
    </citation>
    <scope>NUCLEOTIDE SEQUENCE [LARGE SCALE GENOMIC DNA]</scope>
    <source>
        <strain evidence="4">R3-111a-1</strain>
    </source>
</reference>
<name>J3NUD2_GAET3</name>
<evidence type="ECO:0000313" key="4">
    <source>
        <dbReference type="Proteomes" id="UP000006039"/>
    </source>
</evidence>
<gene>
    <name evidence="3" type="primary">20345346</name>
    <name evidence="2" type="ORF">GGTG_04888</name>
</gene>
<feature type="compositionally biased region" description="Low complexity" evidence="1">
    <location>
        <begin position="230"/>
        <end position="239"/>
    </location>
</feature>
<feature type="region of interest" description="Disordered" evidence="1">
    <location>
        <begin position="57"/>
        <end position="114"/>
    </location>
</feature>
<dbReference type="EMBL" id="GL385396">
    <property type="protein sequence ID" value="EJT79805.1"/>
    <property type="molecule type" value="Genomic_DNA"/>
</dbReference>
<evidence type="ECO:0000313" key="2">
    <source>
        <dbReference type="EMBL" id="EJT79805.1"/>
    </source>
</evidence>
<dbReference type="RefSeq" id="XP_009220950.1">
    <property type="nucleotide sequence ID" value="XM_009222686.1"/>
</dbReference>
<dbReference type="AlphaFoldDB" id="J3NUD2"/>
<feature type="region of interest" description="Disordered" evidence="1">
    <location>
        <begin position="223"/>
        <end position="249"/>
    </location>
</feature>
<reference evidence="2" key="3">
    <citation type="submission" date="2010-09" db="EMBL/GenBank/DDBJ databases">
        <title>Annotation of Gaeumannomyces graminis var. tritici R3-111a-1.</title>
        <authorList>
            <consortium name="The Broad Institute Genome Sequencing Platform"/>
            <person name="Ma L.-J."/>
            <person name="Dead R."/>
            <person name="Young S.K."/>
            <person name="Zeng Q."/>
            <person name="Gargeya S."/>
            <person name="Fitzgerald M."/>
            <person name="Haas B."/>
            <person name="Abouelleil A."/>
            <person name="Alvarado L."/>
            <person name="Arachchi H.M."/>
            <person name="Berlin A."/>
            <person name="Brown A."/>
            <person name="Chapman S.B."/>
            <person name="Chen Z."/>
            <person name="Dunbar C."/>
            <person name="Freedman E."/>
            <person name="Gearin G."/>
            <person name="Gellesch M."/>
            <person name="Goldberg J."/>
            <person name="Griggs A."/>
            <person name="Gujja S."/>
            <person name="Heiman D."/>
            <person name="Howarth C."/>
            <person name="Larson L."/>
            <person name="Lui A."/>
            <person name="MacDonald P.J.P."/>
            <person name="Mehta T."/>
            <person name="Montmayeur A."/>
            <person name="Murphy C."/>
            <person name="Neiman D."/>
            <person name="Pearson M."/>
            <person name="Priest M."/>
            <person name="Roberts A."/>
            <person name="Saif S."/>
            <person name="Shea T."/>
            <person name="Shenoy N."/>
            <person name="Sisk P."/>
            <person name="Stolte C."/>
            <person name="Sykes S."/>
            <person name="Yandava C."/>
            <person name="Wortman J."/>
            <person name="Nusbaum C."/>
            <person name="Birren B."/>
        </authorList>
    </citation>
    <scope>NUCLEOTIDE SEQUENCE</scope>
    <source>
        <strain evidence="2">R3-111a-1</strain>
    </source>
</reference>
<feature type="compositionally biased region" description="Polar residues" evidence="1">
    <location>
        <begin position="68"/>
        <end position="77"/>
    </location>
</feature>
<reference evidence="2" key="2">
    <citation type="submission" date="2010-07" db="EMBL/GenBank/DDBJ databases">
        <authorList>
            <consortium name="The Broad Institute Genome Sequencing Platform"/>
            <consortium name="Broad Institute Genome Sequencing Center for Infectious Disease"/>
            <person name="Ma L.-J."/>
            <person name="Dead R."/>
            <person name="Young S."/>
            <person name="Zeng Q."/>
            <person name="Koehrsen M."/>
            <person name="Alvarado L."/>
            <person name="Berlin A."/>
            <person name="Chapman S.B."/>
            <person name="Chen Z."/>
            <person name="Freedman E."/>
            <person name="Gellesch M."/>
            <person name="Goldberg J."/>
            <person name="Griggs A."/>
            <person name="Gujja S."/>
            <person name="Heilman E.R."/>
            <person name="Heiman D."/>
            <person name="Hepburn T."/>
            <person name="Howarth C."/>
            <person name="Jen D."/>
            <person name="Larson L."/>
            <person name="Mehta T."/>
            <person name="Neiman D."/>
            <person name="Pearson M."/>
            <person name="Roberts A."/>
            <person name="Saif S."/>
            <person name="Shea T."/>
            <person name="Shenoy N."/>
            <person name="Sisk P."/>
            <person name="Stolte C."/>
            <person name="Sykes S."/>
            <person name="Walk T."/>
            <person name="White J."/>
            <person name="Yandava C."/>
            <person name="Haas B."/>
            <person name="Nusbaum C."/>
            <person name="Birren B."/>
        </authorList>
    </citation>
    <scope>NUCLEOTIDE SEQUENCE</scope>
    <source>
        <strain evidence="2">R3-111a-1</strain>
    </source>
</reference>
<sequence length="323" mass="34862">MAEPIRGSFFPVGCQVRASETGRDIATADGWEDGWEDGCGSGGRALSWLDPLEKAGSLPRTLPRIPAQHSQFRSSRSGGHRKRDPLHHGQHPTTGPQSPRLDPTAAGGPGAERLGRSPARLLERAQPTPEHDAVLGATCPFLATVDGQVLSGLPTAFVPLEPLTGTCPLQPKSLTESPWSPDPIRHPSNLVLPHQHRRLGGPHSYIVPPPPSERLTPRQSFAAADDDTIKNSTPTSSISPPKPKPRSRHTTADAILSDRLLSIFSRPPTILSRRPTLCPRLSSVTATPRAARRRENALCRSRMRGRAGMGMPLFHTIQTPTAI</sequence>
<dbReference type="Proteomes" id="UP000006039">
    <property type="component" value="Unassembled WGS sequence"/>
</dbReference>
<dbReference type="VEuPathDB" id="FungiDB:GGTG_04888"/>
<reference evidence="3" key="5">
    <citation type="submission" date="2018-04" db="UniProtKB">
        <authorList>
            <consortium name="EnsemblFungi"/>
        </authorList>
    </citation>
    <scope>IDENTIFICATION</scope>
    <source>
        <strain evidence="3">R3-111a-1</strain>
    </source>
</reference>
<dbReference type="HOGENOM" id="CLU_860645_0_0_1"/>
<protein>
    <submittedName>
        <fullName evidence="2 3">Uncharacterized protein</fullName>
    </submittedName>
</protein>
<feature type="compositionally biased region" description="Basic residues" evidence="1">
    <location>
        <begin position="78"/>
        <end position="90"/>
    </location>
</feature>
<dbReference type="EnsemblFungi" id="EJT79805">
    <property type="protein sequence ID" value="EJT79805"/>
    <property type="gene ID" value="GGTG_04888"/>
</dbReference>
<dbReference type="GeneID" id="20345346"/>
<organism evidence="2">
    <name type="scientific">Gaeumannomyces tritici (strain R3-111a-1)</name>
    <name type="common">Wheat and barley take-all root rot fungus</name>
    <name type="synonym">Gaeumannomyces graminis var. tritici</name>
    <dbReference type="NCBI Taxonomy" id="644352"/>
    <lineage>
        <taxon>Eukaryota</taxon>
        <taxon>Fungi</taxon>
        <taxon>Dikarya</taxon>
        <taxon>Ascomycota</taxon>
        <taxon>Pezizomycotina</taxon>
        <taxon>Sordariomycetes</taxon>
        <taxon>Sordariomycetidae</taxon>
        <taxon>Magnaporthales</taxon>
        <taxon>Magnaporthaceae</taxon>
        <taxon>Gaeumannomyces</taxon>
    </lineage>
</organism>
<reference evidence="3" key="4">
    <citation type="journal article" date="2015" name="G3 (Bethesda)">
        <title>Genome sequences of three phytopathogenic species of the Magnaporthaceae family of fungi.</title>
        <authorList>
            <person name="Okagaki L.H."/>
            <person name="Nunes C.C."/>
            <person name="Sailsbery J."/>
            <person name="Clay B."/>
            <person name="Brown D."/>
            <person name="John T."/>
            <person name="Oh Y."/>
            <person name="Young N."/>
            <person name="Fitzgerald M."/>
            <person name="Haas B.J."/>
            <person name="Zeng Q."/>
            <person name="Young S."/>
            <person name="Adiconis X."/>
            <person name="Fan L."/>
            <person name="Levin J.Z."/>
            <person name="Mitchell T.K."/>
            <person name="Okubara P.A."/>
            <person name="Farman M.L."/>
            <person name="Kohn L.M."/>
            <person name="Birren B."/>
            <person name="Ma L.-J."/>
            <person name="Dean R.A."/>
        </authorList>
    </citation>
    <scope>NUCLEOTIDE SEQUENCE</scope>
    <source>
        <strain evidence="3">R3-111a-1</strain>
    </source>
</reference>